<evidence type="ECO:0008006" key="3">
    <source>
        <dbReference type="Google" id="ProtNLM"/>
    </source>
</evidence>
<organism evidence="1 2">
    <name type="scientific">Tritrichomonas foetus</name>
    <dbReference type="NCBI Taxonomy" id="1144522"/>
    <lineage>
        <taxon>Eukaryota</taxon>
        <taxon>Metamonada</taxon>
        <taxon>Parabasalia</taxon>
        <taxon>Tritrichomonadida</taxon>
        <taxon>Tritrichomonadidae</taxon>
        <taxon>Tritrichomonas</taxon>
    </lineage>
</organism>
<dbReference type="EMBL" id="MLAK01001074">
    <property type="protein sequence ID" value="OHS98104.1"/>
    <property type="molecule type" value="Genomic_DNA"/>
</dbReference>
<dbReference type="GeneID" id="94845009"/>
<keyword evidence="2" id="KW-1185">Reference proteome</keyword>
<protein>
    <recommendedName>
        <fullName evidence="3">Right handed beta helix domain-containing protein</fullName>
    </recommendedName>
</protein>
<sequence length="320" mass="36689">MNFTIYGIIASTFLYPSSFIHFTPKSETFHISSSRFHNFFSPVFYINSEIKKQSFSFYDQHFLNAKAVKVCCRENKINHCTKTKDSKLNHQDLNTICIDFIKCRFIKCTSKENGGAVDVSFGNTTFIYCVFEHCNSQFGGTIYSSRSKLFVVNYTTIYDSSAERFGTMYCDSKRREFSTNISNTNITKSVGTLYIAGIRVETTRPNFQYLKIINTYSPSFGAIWDWSTKPTTAIYYKCDFVNNSSETPGSAITLYHWLHQSQILHCSFSSGKGPDPYYVYLYSSECEVLIENCKFDQPKNVSVGSRYVGNNITFTDNIFS</sequence>
<dbReference type="SUPFAM" id="SSF51126">
    <property type="entry name" value="Pectin lyase-like"/>
    <property type="match status" value="2"/>
</dbReference>
<comment type="caution">
    <text evidence="1">The sequence shown here is derived from an EMBL/GenBank/DDBJ whole genome shotgun (WGS) entry which is preliminary data.</text>
</comment>
<gene>
    <name evidence="1" type="ORF">TRFO_35522</name>
</gene>
<reference evidence="1" key="1">
    <citation type="submission" date="2016-10" db="EMBL/GenBank/DDBJ databases">
        <authorList>
            <person name="Benchimol M."/>
            <person name="Almeida L.G."/>
            <person name="Vasconcelos A.T."/>
            <person name="Perreira-Neves A."/>
            <person name="Rosa I.A."/>
            <person name="Tasca T."/>
            <person name="Bogo M.R."/>
            <person name="de Souza W."/>
        </authorList>
    </citation>
    <scope>NUCLEOTIDE SEQUENCE [LARGE SCALE GENOMIC DNA]</scope>
    <source>
        <strain evidence="1">K</strain>
    </source>
</reference>
<proteinExistence type="predicted"/>
<evidence type="ECO:0000313" key="1">
    <source>
        <dbReference type="EMBL" id="OHS98104.1"/>
    </source>
</evidence>
<dbReference type="InterPro" id="IPR011050">
    <property type="entry name" value="Pectin_lyase_fold/virulence"/>
</dbReference>
<accession>A0A1J4JG34</accession>
<dbReference type="Proteomes" id="UP000179807">
    <property type="component" value="Unassembled WGS sequence"/>
</dbReference>
<dbReference type="VEuPathDB" id="TrichDB:TRFO_35522"/>
<name>A0A1J4JG34_9EUKA</name>
<dbReference type="AlphaFoldDB" id="A0A1J4JG34"/>
<evidence type="ECO:0000313" key="2">
    <source>
        <dbReference type="Proteomes" id="UP000179807"/>
    </source>
</evidence>
<dbReference type="RefSeq" id="XP_068351241.1">
    <property type="nucleotide sequence ID" value="XM_068510305.1"/>
</dbReference>